<name>A0ABC9FFG8_9POAL</name>
<dbReference type="EMBL" id="OZ075116">
    <property type="protein sequence ID" value="CAL5073566.1"/>
    <property type="molecule type" value="Genomic_DNA"/>
</dbReference>
<sequence>MACPAGLSALAASAARPSFSSARPLCPARAARSLAVPGAPRPERSVSLRCALDRSELAGITNADLGLPPWAPSVEELLEFDAMQSMSPSERQEKVRIEAKEAKAAVKGAVAGLFRPLVDNFRDMLGFKYPVRDTEEFHIGMPFGALMTCIGLHQLWKAAPGMCLEVALCYAFYKLSVLAADVRRRGFSPDLIIRLKFILVLIMFFKDIRKNIVPLDYIRVPVFFIYTISVSWDLTGMKKFAKYALPSLIYCFTTGFQIPEARRVKKE</sequence>
<evidence type="ECO:0000313" key="2">
    <source>
        <dbReference type="Proteomes" id="UP001497457"/>
    </source>
</evidence>
<reference evidence="1" key="1">
    <citation type="submission" date="2024-10" db="EMBL/GenBank/DDBJ databases">
        <authorList>
            <person name="Ryan C."/>
        </authorList>
    </citation>
    <scope>NUCLEOTIDE SEQUENCE [LARGE SCALE GENOMIC DNA]</scope>
</reference>
<organism evidence="1 2">
    <name type="scientific">Urochloa decumbens</name>
    <dbReference type="NCBI Taxonomy" id="240449"/>
    <lineage>
        <taxon>Eukaryota</taxon>
        <taxon>Viridiplantae</taxon>
        <taxon>Streptophyta</taxon>
        <taxon>Embryophyta</taxon>
        <taxon>Tracheophyta</taxon>
        <taxon>Spermatophyta</taxon>
        <taxon>Magnoliopsida</taxon>
        <taxon>Liliopsida</taxon>
        <taxon>Poales</taxon>
        <taxon>Poaceae</taxon>
        <taxon>PACMAD clade</taxon>
        <taxon>Panicoideae</taxon>
        <taxon>Panicodae</taxon>
        <taxon>Paniceae</taxon>
        <taxon>Melinidinae</taxon>
        <taxon>Urochloa</taxon>
    </lineage>
</organism>
<proteinExistence type="predicted"/>
<accession>A0ABC9FFG8</accession>
<evidence type="ECO:0000313" key="1">
    <source>
        <dbReference type="EMBL" id="CAL5073566.1"/>
    </source>
</evidence>
<dbReference type="Proteomes" id="UP001497457">
    <property type="component" value="Chromosome 6rd"/>
</dbReference>
<keyword evidence="2" id="KW-1185">Reference proteome</keyword>
<protein>
    <submittedName>
        <fullName evidence="1">Uncharacterized protein</fullName>
    </submittedName>
</protein>
<dbReference type="AlphaFoldDB" id="A0ABC9FFG8"/>
<gene>
    <name evidence="1" type="ORF">URODEC1_LOCUS104689</name>
</gene>